<dbReference type="RefSeq" id="WP_015710946.1">
    <property type="nucleotide sequence ID" value="NC_015577.1"/>
</dbReference>
<dbReference type="Proteomes" id="UP000009222">
    <property type="component" value="Chromosome"/>
</dbReference>
<name>F5Y7N6_LEAAZ</name>
<dbReference type="AlphaFoldDB" id="F5Y7N6"/>
<proteinExistence type="predicted"/>
<organism evidence="1 2">
    <name type="scientific">Leadbettera azotonutricia (strain ATCC BAA-888 / DSM 13862 / ZAS-9)</name>
    <name type="common">Treponema azotonutricium</name>
    <dbReference type="NCBI Taxonomy" id="545695"/>
    <lineage>
        <taxon>Bacteria</taxon>
        <taxon>Pseudomonadati</taxon>
        <taxon>Spirochaetota</taxon>
        <taxon>Spirochaetia</taxon>
        <taxon>Spirochaetales</taxon>
        <taxon>Breznakiellaceae</taxon>
        <taxon>Leadbettera</taxon>
    </lineage>
</organism>
<protein>
    <submittedName>
        <fullName evidence="1">Uncharacterized protein</fullName>
    </submittedName>
</protein>
<dbReference type="KEGG" id="taz:TREAZ_1042"/>
<keyword evidence="2" id="KW-1185">Reference proteome</keyword>
<dbReference type="STRING" id="545695.TREAZ_1042"/>
<gene>
    <name evidence="1" type="ordered locus">TREAZ_1042</name>
</gene>
<accession>F5Y7N6</accession>
<evidence type="ECO:0000313" key="1">
    <source>
        <dbReference type="EMBL" id="AEF82654.1"/>
    </source>
</evidence>
<reference evidence="1 2" key="2">
    <citation type="journal article" date="2011" name="ISME J.">
        <title>RNA-seq reveals cooperative metabolic interactions between two termite-gut spirochete species in co-culture.</title>
        <authorList>
            <person name="Rosenthal A.Z."/>
            <person name="Matson E.G."/>
            <person name="Eldar A."/>
            <person name="Leadbetter J.R."/>
        </authorList>
    </citation>
    <scope>NUCLEOTIDE SEQUENCE [LARGE SCALE GENOMIC DNA]</scope>
    <source>
        <strain evidence="2">ATCC BAA-888 / DSM 13862 / ZAS-9</strain>
    </source>
</reference>
<dbReference type="InParanoid" id="F5Y7N6"/>
<evidence type="ECO:0000313" key="2">
    <source>
        <dbReference type="Proteomes" id="UP000009222"/>
    </source>
</evidence>
<dbReference type="eggNOG" id="ENOG502ZYIF">
    <property type="taxonomic scope" value="Bacteria"/>
</dbReference>
<dbReference type="OrthoDB" id="355359at2"/>
<reference evidence="2" key="1">
    <citation type="submission" date="2009-12" db="EMBL/GenBank/DDBJ databases">
        <title>Complete sequence of Treponema azotonutricium strain ZAS-9.</title>
        <authorList>
            <person name="Tetu S.G."/>
            <person name="Matson E."/>
            <person name="Ren Q."/>
            <person name="Seshadri R."/>
            <person name="Elbourne L."/>
            <person name="Hassan K.A."/>
            <person name="Durkin A."/>
            <person name="Radune D."/>
            <person name="Mohamoud Y."/>
            <person name="Shay R."/>
            <person name="Jin S."/>
            <person name="Zhang X."/>
            <person name="Lucey K."/>
            <person name="Ballor N.R."/>
            <person name="Ottesen E."/>
            <person name="Rosenthal R."/>
            <person name="Allen A."/>
            <person name="Leadbetter J.R."/>
            <person name="Paulsen I.T."/>
        </authorList>
    </citation>
    <scope>NUCLEOTIDE SEQUENCE [LARGE SCALE GENOMIC DNA]</scope>
    <source>
        <strain evidence="2">ATCC BAA-888 / DSM 13862 / ZAS-9</strain>
    </source>
</reference>
<dbReference type="HOGENOM" id="CLU_547393_0_0_12"/>
<dbReference type="EMBL" id="CP001841">
    <property type="protein sequence ID" value="AEF82654.1"/>
    <property type="molecule type" value="Genomic_DNA"/>
</dbReference>
<sequence>MKFYDIDTALVEAIEKGDSPVRVRISLDWSGTGFYETVFEHDIIEAVFYGLKEVSGGTTARGEVLLDNTYGGYACGGNGGRGAGREVRISFSLGEGLPWFQRFVLYVDDNGFQDIRGPGRRRTLRLGLRDRSALLRRTENSRDWTHPAVFTYSVICDKTQAEKSLVHLIAQRAGIESGDIDCATIPITLPYVKLTKNIWTELSELAKTYRAHLECAPEKPLVFAHSPYQQETENVDESSYTFSGEHIFYLRETARAEQYRNTIRLKINIPVALEKQEIWRYDDPPVLYNTDLTPMYPFRSTVLRDIQNQGYEAQYRIKDSKGAERPVIYADQIDTLEEATERLDYEGGPFAYSAYDVTTHHDKALITLNTELEAAGAALNGDLRQASIYGRPIVLDLNRSCFLRDTEAIAQYGTAALNVSGSYFSEMEVNGHPHYEDWTMRELAERLQERREFTVKTHRGLFHARIGATVNIETKTETLKGAINAFSLRYRRDAAFVAAFRIEEIV</sequence>